<protein>
    <submittedName>
        <fullName evidence="9">ABC transporter permease</fullName>
    </submittedName>
</protein>
<reference evidence="10" key="1">
    <citation type="journal article" date="2019" name="Int. J. Syst. Evol. Microbiol.">
        <title>The Global Catalogue of Microorganisms (GCM) 10K type strain sequencing project: providing services to taxonomists for standard genome sequencing and annotation.</title>
        <authorList>
            <consortium name="The Broad Institute Genomics Platform"/>
            <consortium name="The Broad Institute Genome Sequencing Center for Infectious Disease"/>
            <person name="Wu L."/>
            <person name="Ma J."/>
        </authorList>
    </citation>
    <scope>NUCLEOTIDE SEQUENCE [LARGE SCALE GENOMIC DNA]</scope>
    <source>
        <strain evidence="10">JCM 16950</strain>
    </source>
</reference>
<comment type="subcellular location">
    <subcellularLocation>
        <location evidence="1 7">Cell membrane</location>
        <topology evidence="1 7">Multi-pass membrane protein</topology>
    </subcellularLocation>
</comment>
<evidence type="ECO:0000256" key="7">
    <source>
        <dbReference type="RuleBase" id="RU363032"/>
    </source>
</evidence>
<sequence>MMVRSERWQNIAKWGATPAILIIVFAVWEIVVRAFHVNPLILPAPSEIFVRLVEMLKGPTIWQDAQTTATEAVVGFAIAVFVGVIAGVILGKSRLLEISMRPLVVGSQVVPKVALIPLFVIWFGFGISSKIIIAALMGFFPIMLNVQLGVRSVDPGQRDVMRSLNASKWHTFRHLELKSTLPYVFAGMEVGIVFSLIGAIVGEYLGGSVGLGYELVQTLNNLDAPGLFAVILLLSALGLILYFLVTVAKRLSIPWHESTKVE</sequence>
<feature type="transmembrane region" description="Helical" evidence="7">
    <location>
        <begin position="131"/>
        <end position="153"/>
    </location>
</feature>
<keyword evidence="2 7" id="KW-0813">Transport</keyword>
<proteinExistence type="inferred from homology"/>
<dbReference type="Proteomes" id="UP001500540">
    <property type="component" value="Unassembled WGS sequence"/>
</dbReference>
<accession>A0ABP7GF22</accession>
<evidence type="ECO:0000313" key="10">
    <source>
        <dbReference type="Proteomes" id="UP001500540"/>
    </source>
</evidence>
<evidence type="ECO:0000256" key="4">
    <source>
        <dbReference type="ARBA" id="ARBA00022692"/>
    </source>
</evidence>
<keyword evidence="4 7" id="KW-0812">Transmembrane</keyword>
<dbReference type="Pfam" id="PF00528">
    <property type="entry name" value="BPD_transp_1"/>
    <property type="match status" value="1"/>
</dbReference>
<gene>
    <name evidence="9" type="ORF">GCM10022240_15180</name>
</gene>
<dbReference type="InterPro" id="IPR035906">
    <property type="entry name" value="MetI-like_sf"/>
</dbReference>
<keyword evidence="5 7" id="KW-1133">Transmembrane helix</keyword>
<dbReference type="PROSITE" id="PS50928">
    <property type="entry name" value="ABC_TM1"/>
    <property type="match status" value="1"/>
</dbReference>
<evidence type="ECO:0000256" key="1">
    <source>
        <dbReference type="ARBA" id="ARBA00004651"/>
    </source>
</evidence>
<name>A0ABP7GF22_9MICO</name>
<feature type="transmembrane region" description="Helical" evidence="7">
    <location>
        <begin position="183"/>
        <end position="206"/>
    </location>
</feature>
<evidence type="ECO:0000256" key="6">
    <source>
        <dbReference type="ARBA" id="ARBA00023136"/>
    </source>
</evidence>
<feature type="domain" description="ABC transmembrane type-1" evidence="8">
    <location>
        <begin position="65"/>
        <end position="245"/>
    </location>
</feature>
<feature type="transmembrane region" description="Helical" evidence="7">
    <location>
        <begin position="226"/>
        <end position="245"/>
    </location>
</feature>
<comment type="caution">
    <text evidence="9">The sequence shown here is derived from an EMBL/GenBank/DDBJ whole genome shotgun (WGS) entry which is preliminary data.</text>
</comment>
<keyword evidence="6 7" id="KW-0472">Membrane</keyword>
<feature type="transmembrane region" description="Helical" evidence="7">
    <location>
        <begin position="12"/>
        <end position="35"/>
    </location>
</feature>
<evidence type="ECO:0000256" key="3">
    <source>
        <dbReference type="ARBA" id="ARBA00022475"/>
    </source>
</evidence>
<dbReference type="PANTHER" id="PTHR30151">
    <property type="entry name" value="ALKANE SULFONATE ABC TRANSPORTER-RELATED, MEMBRANE SUBUNIT"/>
    <property type="match status" value="1"/>
</dbReference>
<evidence type="ECO:0000256" key="5">
    <source>
        <dbReference type="ARBA" id="ARBA00022989"/>
    </source>
</evidence>
<organism evidence="9 10">
    <name type="scientific">Microbacterium kribbense</name>
    <dbReference type="NCBI Taxonomy" id="433645"/>
    <lineage>
        <taxon>Bacteria</taxon>
        <taxon>Bacillati</taxon>
        <taxon>Actinomycetota</taxon>
        <taxon>Actinomycetes</taxon>
        <taxon>Micrococcales</taxon>
        <taxon>Microbacteriaceae</taxon>
        <taxon>Microbacterium</taxon>
    </lineage>
</organism>
<evidence type="ECO:0000313" key="9">
    <source>
        <dbReference type="EMBL" id="GAA3763757.1"/>
    </source>
</evidence>
<keyword evidence="10" id="KW-1185">Reference proteome</keyword>
<feature type="transmembrane region" description="Helical" evidence="7">
    <location>
        <begin position="103"/>
        <end position="125"/>
    </location>
</feature>
<dbReference type="CDD" id="cd06261">
    <property type="entry name" value="TM_PBP2"/>
    <property type="match status" value="1"/>
</dbReference>
<dbReference type="PANTHER" id="PTHR30151:SF20">
    <property type="entry name" value="ABC TRANSPORTER PERMEASE PROTEIN HI_0355-RELATED"/>
    <property type="match status" value="1"/>
</dbReference>
<dbReference type="EMBL" id="BAABAF010000005">
    <property type="protein sequence ID" value="GAA3763757.1"/>
    <property type="molecule type" value="Genomic_DNA"/>
</dbReference>
<evidence type="ECO:0000259" key="8">
    <source>
        <dbReference type="PROSITE" id="PS50928"/>
    </source>
</evidence>
<comment type="similarity">
    <text evidence="7">Belongs to the binding-protein-dependent transport system permease family.</text>
</comment>
<dbReference type="RefSeq" id="WP_344782195.1">
    <property type="nucleotide sequence ID" value="NZ_BAABAF010000005.1"/>
</dbReference>
<keyword evidence="3" id="KW-1003">Cell membrane</keyword>
<evidence type="ECO:0000256" key="2">
    <source>
        <dbReference type="ARBA" id="ARBA00022448"/>
    </source>
</evidence>
<dbReference type="Gene3D" id="1.10.3720.10">
    <property type="entry name" value="MetI-like"/>
    <property type="match status" value="1"/>
</dbReference>
<feature type="transmembrane region" description="Helical" evidence="7">
    <location>
        <begin position="72"/>
        <end position="91"/>
    </location>
</feature>
<dbReference type="InterPro" id="IPR000515">
    <property type="entry name" value="MetI-like"/>
</dbReference>
<dbReference type="SUPFAM" id="SSF161098">
    <property type="entry name" value="MetI-like"/>
    <property type="match status" value="1"/>
</dbReference>